<feature type="region of interest" description="Disordered" evidence="1">
    <location>
        <begin position="58"/>
        <end position="89"/>
    </location>
</feature>
<dbReference type="Proteomes" id="UP000299102">
    <property type="component" value="Unassembled WGS sequence"/>
</dbReference>
<dbReference type="EMBL" id="BGZK01002155">
    <property type="protein sequence ID" value="GBP91258.1"/>
    <property type="molecule type" value="Genomic_DNA"/>
</dbReference>
<reference evidence="2 3" key="1">
    <citation type="journal article" date="2019" name="Commun. Biol.">
        <title>The bagworm genome reveals a unique fibroin gene that provides high tensile strength.</title>
        <authorList>
            <person name="Kono N."/>
            <person name="Nakamura H."/>
            <person name="Ohtoshi R."/>
            <person name="Tomita M."/>
            <person name="Numata K."/>
            <person name="Arakawa K."/>
        </authorList>
    </citation>
    <scope>NUCLEOTIDE SEQUENCE [LARGE SCALE GENOMIC DNA]</scope>
</reference>
<evidence type="ECO:0000256" key="1">
    <source>
        <dbReference type="SAM" id="MobiDB-lite"/>
    </source>
</evidence>
<sequence length="89" mass="10190">MDSIKLSERVSRSELDVLWGPHRGDSPRDTHEALACKSRERDASAAWQFYERPRHAPSTAHGVYDRRPGAAQQSRTTQRPRCLKDFVSL</sequence>
<gene>
    <name evidence="2" type="ORF">EVAR_66952_1</name>
</gene>
<keyword evidence="3" id="KW-1185">Reference proteome</keyword>
<evidence type="ECO:0000313" key="3">
    <source>
        <dbReference type="Proteomes" id="UP000299102"/>
    </source>
</evidence>
<protein>
    <submittedName>
        <fullName evidence="2">Uncharacterized protein</fullName>
    </submittedName>
</protein>
<name>A0A4C1ZU93_EUMVA</name>
<accession>A0A4C1ZU93</accession>
<evidence type="ECO:0000313" key="2">
    <source>
        <dbReference type="EMBL" id="GBP91258.1"/>
    </source>
</evidence>
<proteinExistence type="predicted"/>
<dbReference type="AlphaFoldDB" id="A0A4C1ZU93"/>
<comment type="caution">
    <text evidence="2">The sequence shown here is derived from an EMBL/GenBank/DDBJ whole genome shotgun (WGS) entry which is preliminary data.</text>
</comment>
<organism evidence="2 3">
    <name type="scientific">Eumeta variegata</name>
    <name type="common">Bagworm moth</name>
    <name type="synonym">Eumeta japonica</name>
    <dbReference type="NCBI Taxonomy" id="151549"/>
    <lineage>
        <taxon>Eukaryota</taxon>
        <taxon>Metazoa</taxon>
        <taxon>Ecdysozoa</taxon>
        <taxon>Arthropoda</taxon>
        <taxon>Hexapoda</taxon>
        <taxon>Insecta</taxon>
        <taxon>Pterygota</taxon>
        <taxon>Neoptera</taxon>
        <taxon>Endopterygota</taxon>
        <taxon>Lepidoptera</taxon>
        <taxon>Glossata</taxon>
        <taxon>Ditrysia</taxon>
        <taxon>Tineoidea</taxon>
        <taxon>Psychidae</taxon>
        <taxon>Oiketicinae</taxon>
        <taxon>Eumeta</taxon>
    </lineage>
</organism>